<sequence>MEPYFINICLDEKQTPINRIRKEFDLTIKDETYEKIYKRYKLLNKTKMITVSHDSAVSSSTIAGTIERYITRTSDDDQNQLFTTDLKIIYIDSRPDLENNDDKSECVVSNLVFLNKETYTKHSLLLRDDNIIYLGLDDNKITPLEEARLSELGIEYYTLKKIRQKSLDDILENIVEFNKNSPVYIVFDMSVCSKKIAPYAKNNTDDGFVLDDIICIGKKLSNLNIVGIDITNYDFDNPTTDIKFRLTNEVIQIIIKLLFNLKEKTINIYNEHSRFIIWKDIDDEDNIGWRILKNVPLTLREKIIEQIPPDTIITFDMSKLKNVDDEFEGSAEVYLSTTTFAEQELLCWGRAEDTDEDFTKCILYPEEKLSMVFELLNV</sequence>
<organism evidence="1">
    <name type="scientific">viral metagenome</name>
    <dbReference type="NCBI Taxonomy" id="1070528"/>
    <lineage>
        <taxon>unclassified sequences</taxon>
        <taxon>metagenomes</taxon>
        <taxon>organismal metagenomes</taxon>
    </lineage>
</organism>
<dbReference type="InterPro" id="IPR023696">
    <property type="entry name" value="Ureohydrolase_dom_sf"/>
</dbReference>
<reference evidence="1" key="1">
    <citation type="journal article" date="2020" name="Nature">
        <title>Giant virus diversity and host interactions through global metagenomics.</title>
        <authorList>
            <person name="Schulz F."/>
            <person name="Roux S."/>
            <person name="Paez-Espino D."/>
            <person name="Jungbluth S."/>
            <person name="Walsh D.A."/>
            <person name="Denef V.J."/>
            <person name="McMahon K.D."/>
            <person name="Konstantinidis K.T."/>
            <person name="Eloe-Fadrosh E.A."/>
            <person name="Kyrpides N.C."/>
            <person name="Woyke T."/>
        </authorList>
    </citation>
    <scope>NUCLEOTIDE SEQUENCE</scope>
    <source>
        <strain evidence="1">GVMAG-M-3300023179-27</strain>
    </source>
</reference>
<dbReference type="EMBL" id="MN739774">
    <property type="protein sequence ID" value="QHT25763.1"/>
    <property type="molecule type" value="Genomic_DNA"/>
</dbReference>
<dbReference type="Pfam" id="PF00491">
    <property type="entry name" value="Arginase"/>
    <property type="match status" value="1"/>
</dbReference>
<proteinExistence type="predicted"/>
<protein>
    <submittedName>
        <fullName evidence="1">Uncharacterized protein</fullName>
    </submittedName>
</protein>
<dbReference type="Gene3D" id="3.40.800.10">
    <property type="entry name" value="Ureohydrolase domain"/>
    <property type="match status" value="1"/>
</dbReference>
<evidence type="ECO:0000313" key="1">
    <source>
        <dbReference type="EMBL" id="QHT25763.1"/>
    </source>
</evidence>
<dbReference type="InterPro" id="IPR006035">
    <property type="entry name" value="Ureohydrolase"/>
</dbReference>
<dbReference type="GO" id="GO:0046872">
    <property type="term" value="F:metal ion binding"/>
    <property type="evidence" value="ECO:0007669"/>
    <property type="project" value="InterPro"/>
</dbReference>
<dbReference type="PROSITE" id="PS51409">
    <property type="entry name" value="ARGINASE_2"/>
    <property type="match status" value="1"/>
</dbReference>
<name>A0A6C0EBI6_9ZZZZ</name>
<dbReference type="AlphaFoldDB" id="A0A6C0EBI6"/>
<accession>A0A6C0EBI6</accession>
<dbReference type="SUPFAM" id="SSF52768">
    <property type="entry name" value="Arginase/deacetylase"/>
    <property type="match status" value="1"/>
</dbReference>